<dbReference type="AlphaFoldDB" id="F4Q5Q5"/>
<gene>
    <name evidence="8 9" type="primary">coq2</name>
    <name evidence="9" type="ORF">DFA_08307</name>
</gene>
<feature type="transmembrane region" description="Helical" evidence="8">
    <location>
        <begin position="203"/>
        <end position="223"/>
    </location>
</feature>
<keyword evidence="7 8" id="KW-0472">Membrane</keyword>
<dbReference type="GO" id="GO:0005743">
    <property type="term" value="C:mitochondrial inner membrane"/>
    <property type="evidence" value="ECO:0007669"/>
    <property type="project" value="UniProtKB-SubCell"/>
</dbReference>
<dbReference type="Gene3D" id="1.10.357.140">
    <property type="entry name" value="UbiA prenyltransferase"/>
    <property type="match status" value="1"/>
</dbReference>
<keyword evidence="6 8" id="KW-1133">Transmembrane helix</keyword>
<keyword evidence="8" id="KW-0496">Mitochondrion</keyword>
<evidence type="ECO:0000256" key="5">
    <source>
        <dbReference type="ARBA" id="ARBA00022692"/>
    </source>
</evidence>
<comment type="catalytic activity">
    <reaction evidence="8">
        <text>an all-trans-polyprenyl diphosphate + 4-hydroxybenzoate = a 4-hydroxy-3-(all-trans-polyprenyl)benzoate + diphosphate</text>
        <dbReference type="Rhea" id="RHEA:44504"/>
        <dbReference type="Rhea" id="RHEA-COMP:9514"/>
        <dbReference type="Rhea" id="RHEA-COMP:9564"/>
        <dbReference type="ChEBI" id="CHEBI:17879"/>
        <dbReference type="ChEBI" id="CHEBI:33019"/>
        <dbReference type="ChEBI" id="CHEBI:58914"/>
        <dbReference type="ChEBI" id="CHEBI:78396"/>
        <dbReference type="EC" id="2.5.1.39"/>
    </reaction>
</comment>
<dbReference type="GO" id="GO:0008412">
    <property type="term" value="F:4-hydroxybenzoate polyprenyltransferase activity"/>
    <property type="evidence" value="ECO:0007669"/>
    <property type="project" value="UniProtKB-EC"/>
</dbReference>
<dbReference type="InterPro" id="IPR039653">
    <property type="entry name" value="Prenyltransferase"/>
</dbReference>
<evidence type="ECO:0000313" key="9">
    <source>
        <dbReference type="EMBL" id="EGG17314.1"/>
    </source>
</evidence>
<dbReference type="InterPro" id="IPR044878">
    <property type="entry name" value="UbiA_sf"/>
</dbReference>
<comment type="cofactor">
    <cofactor evidence="1 8">
        <name>Mg(2+)</name>
        <dbReference type="ChEBI" id="CHEBI:18420"/>
    </cofactor>
</comment>
<dbReference type="EMBL" id="GL883021">
    <property type="protein sequence ID" value="EGG17314.1"/>
    <property type="molecule type" value="Genomic_DNA"/>
</dbReference>
<evidence type="ECO:0000256" key="3">
    <source>
        <dbReference type="ARBA" id="ARBA00005985"/>
    </source>
</evidence>
<dbReference type="HAMAP" id="MF_01635">
    <property type="entry name" value="UbiA"/>
    <property type="match status" value="1"/>
</dbReference>
<dbReference type="InterPro" id="IPR006370">
    <property type="entry name" value="HB_polyprenyltransferase-like"/>
</dbReference>
<dbReference type="GO" id="GO:0006744">
    <property type="term" value="P:ubiquinone biosynthetic process"/>
    <property type="evidence" value="ECO:0007669"/>
    <property type="project" value="UniProtKB-UniRule"/>
</dbReference>
<proteinExistence type="inferred from homology"/>
<keyword evidence="5 8" id="KW-0812">Transmembrane</keyword>
<dbReference type="OrthoDB" id="18170at2759"/>
<feature type="transmembrane region" description="Helical" evidence="8">
    <location>
        <begin position="367"/>
        <end position="387"/>
    </location>
</feature>
<dbReference type="GeneID" id="14869052"/>
<evidence type="ECO:0000256" key="8">
    <source>
        <dbReference type="HAMAP-Rule" id="MF_03189"/>
    </source>
</evidence>
<dbReference type="Pfam" id="PF01040">
    <property type="entry name" value="UbiA"/>
    <property type="match status" value="1"/>
</dbReference>
<feature type="transmembrane region" description="Helical" evidence="8">
    <location>
        <begin position="423"/>
        <end position="443"/>
    </location>
</feature>
<dbReference type="EC" id="2.5.1.39" evidence="8"/>
<keyword evidence="10" id="KW-1185">Reference proteome</keyword>
<dbReference type="CDD" id="cd13959">
    <property type="entry name" value="PT_UbiA_COQ2"/>
    <property type="match status" value="1"/>
</dbReference>
<organism evidence="9 10">
    <name type="scientific">Cavenderia fasciculata</name>
    <name type="common">Slime mold</name>
    <name type="synonym">Dictyostelium fasciculatum</name>
    <dbReference type="NCBI Taxonomy" id="261658"/>
    <lineage>
        <taxon>Eukaryota</taxon>
        <taxon>Amoebozoa</taxon>
        <taxon>Evosea</taxon>
        <taxon>Eumycetozoa</taxon>
        <taxon>Dictyostelia</taxon>
        <taxon>Acytosteliales</taxon>
        <taxon>Cavenderiaceae</taxon>
        <taxon>Cavenderia</taxon>
    </lineage>
</organism>
<dbReference type="STRING" id="1054147.F4Q5Q5"/>
<dbReference type="KEGG" id="dfa:DFA_08307"/>
<dbReference type="GO" id="GO:0008299">
    <property type="term" value="P:isoprenoid biosynthetic process"/>
    <property type="evidence" value="ECO:0007669"/>
    <property type="project" value="UniProtKB-UniRule"/>
</dbReference>
<comment type="similarity">
    <text evidence="3 8">Belongs to the UbiA prenyltransferase family.</text>
</comment>
<comment type="function">
    <text evidence="8">Catalyzes the prenylation of para-hydroxybenzoate (PHB) with an all-trans polyprenyl group. Mediates the second step in the final reaction sequence of coenzyme Q (CoQ) biosynthesis, which is the condensation of the polyisoprenoid side chain with PHB, generating the first membrane-bound Q intermediate.</text>
</comment>
<dbReference type="PANTHER" id="PTHR11048:SF28">
    <property type="entry name" value="4-HYDROXYBENZOATE POLYPRENYLTRANSFERASE, MITOCHONDRIAL"/>
    <property type="match status" value="1"/>
</dbReference>
<feature type="transmembrane region" description="Helical" evidence="8">
    <location>
        <begin position="294"/>
        <end position="314"/>
    </location>
</feature>
<evidence type="ECO:0000256" key="7">
    <source>
        <dbReference type="ARBA" id="ARBA00023136"/>
    </source>
</evidence>
<dbReference type="InterPro" id="IPR000537">
    <property type="entry name" value="UbiA_prenyltransferase"/>
</dbReference>
<feature type="transmembrane region" description="Helical" evidence="8">
    <location>
        <begin position="270"/>
        <end position="287"/>
    </location>
</feature>
<keyword evidence="8" id="KW-0414">Isoprene biosynthesis</keyword>
<comment type="subcellular location">
    <subcellularLocation>
        <location evidence="2">Membrane</location>
        <topology evidence="2">Multi-pass membrane protein</topology>
    </subcellularLocation>
    <subcellularLocation>
        <location evidence="8">Mitochondrion inner membrane</location>
        <topology evidence="8">Multi-pass membrane protein</topology>
        <orientation evidence="8">Matrix side</orientation>
    </subcellularLocation>
</comment>
<dbReference type="Gene3D" id="1.20.120.1780">
    <property type="entry name" value="UbiA prenyltransferase"/>
    <property type="match status" value="1"/>
</dbReference>
<keyword evidence="8" id="KW-0831">Ubiquinone biosynthesis</keyword>
<dbReference type="OMA" id="TTTPEWI"/>
<name>F4Q5Q5_CACFS</name>
<feature type="transmembrane region" description="Helical" evidence="8">
    <location>
        <begin position="174"/>
        <end position="191"/>
    </location>
</feature>
<protein>
    <recommendedName>
        <fullName evidence="8">4-hydroxybenzoate polyprenyltransferase, mitochondrial</fullName>
        <shortName evidence="8">4-HB polyprenyltransferase</shortName>
        <ecNumber evidence="8">2.5.1.39</ecNumber>
    </recommendedName>
    <alternativeName>
        <fullName evidence="8">Para-hydroxybenzoate--polyprenyltransferase</fullName>
        <shortName evidence="8">PHB:PPT</shortName>
        <shortName evidence="8">PHB:polyprenyltransferase</shortName>
    </alternativeName>
</protein>
<dbReference type="RefSeq" id="XP_004355798.1">
    <property type="nucleotide sequence ID" value="XM_004355745.1"/>
</dbReference>
<dbReference type="FunFam" id="1.10.357.140:FF:000003">
    <property type="entry name" value="4-hydroxybenzoate polyprenyltransferase, mitochondrial"/>
    <property type="match status" value="1"/>
</dbReference>
<evidence type="ECO:0000256" key="4">
    <source>
        <dbReference type="ARBA" id="ARBA00022679"/>
    </source>
</evidence>
<dbReference type="UniPathway" id="UPA00232"/>
<feature type="transmembrane region" description="Helical" evidence="8">
    <location>
        <begin position="320"/>
        <end position="337"/>
    </location>
</feature>
<comment type="pathway">
    <text evidence="8">Cofactor biosynthesis; ubiquinone biosynthesis.</text>
</comment>
<dbReference type="PANTHER" id="PTHR11048">
    <property type="entry name" value="PRENYLTRANSFERASES"/>
    <property type="match status" value="1"/>
</dbReference>
<reference evidence="10" key="1">
    <citation type="journal article" date="2011" name="Genome Res.">
        <title>Phylogeny-wide analysis of social amoeba genomes highlights ancient origins for complex intercellular communication.</title>
        <authorList>
            <person name="Heidel A.J."/>
            <person name="Lawal H.M."/>
            <person name="Felder M."/>
            <person name="Schilde C."/>
            <person name="Helps N.R."/>
            <person name="Tunggal B."/>
            <person name="Rivero F."/>
            <person name="John U."/>
            <person name="Schleicher M."/>
            <person name="Eichinger L."/>
            <person name="Platzer M."/>
            <person name="Noegel A.A."/>
            <person name="Schaap P."/>
            <person name="Gloeckner G."/>
        </authorList>
    </citation>
    <scope>NUCLEOTIDE SEQUENCE [LARGE SCALE GENOMIC DNA]</scope>
    <source>
        <strain evidence="10">SH3</strain>
    </source>
</reference>
<accession>F4Q5Q5</accession>
<keyword evidence="8" id="KW-0999">Mitochondrion inner membrane</keyword>
<dbReference type="Proteomes" id="UP000007797">
    <property type="component" value="Unassembled WGS sequence"/>
</dbReference>
<dbReference type="NCBIfam" id="TIGR01474">
    <property type="entry name" value="ubiA_proteo"/>
    <property type="match status" value="1"/>
</dbReference>
<dbReference type="FunFam" id="1.20.120.1780:FF:000001">
    <property type="entry name" value="4-hydroxybenzoate octaprenyltransferase"/>
    <property type="match status" value="1"/>
</dbReference>
<keyword evidence="4 8" id="KW-0808">Transferase</keyword>
<evidence type="ECO:0000256" key="6">
    <source>
        <dbReference type="ARBA" id="ARBA00022989"/>
    </source>
</evidence>
<evidence type="ECO:0000256" key="1">
    <source>
        <dbReference type="ARBA" id="ARBA00001946"/>
    </source>
</evidence>
<evidence type="ECO:0000313" key="10">
    <source>
        <dbReference type="Proteomes" id="UP000007797"/>
    </source>
</evidence>
<evidence type="ECO:0000256" key="2">
    <source>
        <dbReference type="ARBA" id="ARBA00004141"/>
    </source>
</evidence>
<sequence length="459" mass="50900">MLVVSRSLCRSLVAPSFVVKSQSSTQSSYSTTTTATTNRFDYSLKQKKDISCSTPATATAVHFTSLFSSSTSLSLSSTASASCFNRRLIRDFTNQNKSSLLIATRKERSIIHVNNNNNNQPQLYNNNNNRYLSTSSNTTTNTTTTISTTTPEWISKLPKSIQPYIFLSRLDKPIGTLLLLYPCLWSTALAADPGHLPDLKLMLMFTAGAFMMRSAGCVINDMADYKFDRKVERTKLRPLASSALSHRQAFALLSAQLLTSFGILLTFNNYTIILAMASVPIVIMYPFMKRFTYYPQFVLGLAFNWGALVGYSAVVGSCDWSVVLPLYLAGISWTMVYDTIYAHMDKKDDVSVGVKSTALAFGDRSRVILSAFSALTVAAMLATGYASSMPLEYYIGSAVCASHLAYQMLSVDFNSPQSCMKFFISNRTFALLFLLTIIIAKLFQQVEQENQQQQIELLD</sequence>